<dbReference type="InterPro" id="IPR001128">
    <property type="entry name" value="Cyt_P450"/>
</dbReference>
<feature type="transmembrane region" description="Helical" evidence="9">
    <location>
        <begin position="31"/>
        <end position="50"/>
    </location>
</feature>
<protein>
    <submittedName>
        <fullName evidence="10">Cytochrome P450</fullName>
    </submittedName>
</protein>
<comment type="caution">
    <text evidence="10">The sequence shown here is derived from an EMBL/GenBank/DDBJ whole genome shotgun (WGS) entry which is preliminary data.</text>
</comment>
<keyword evidence="4 6" id="KW-0408">Iron</keyword>
<keyword evidence="9" id="KW-0472">Membrane</keyword>
<dbReference type="GO" id="GO:0016705">
    <property type="term" value="F:oxidoreductase activity, acting on paired donors, with incorporation or reduction of molecular oxygen"/>
    <property type="evidence" value="ECO:0007669"/>
    <property type="project" value="InterPro"/>
</dbReference>
<evidence type="ECO:0000256" key="5">
    <source>
        <dbReference type="ARBA" id="ARBA00023033"/>
    </source>
</evidence>
<dbReference type="InterPro" id="IPR036396">
    <property type="entry name" value="Cyt_P450_sf"/>
</dbReference>
<evidence type="ECO:0000256" key="7">
    <source>
        <dbReference type="RuleBase" id="RU000461"/>
    </source>
</evidence>
<name>A0AAE0M244_9PEZI</name>
<proteinExistence type="inferred from homology"/>
<evidence type="ECO:0000313" key="11">
    <source>
        <dbReference type="Proteomes" id="UP001283341"/>
    </source>
</evidence>
<dbReference type="GO" id="GO:0005506">
    <property type="term" value="F:iron ion binding"/>
    <property type="evidence" value="ECO:0007669"/>
    <property type="project" value="InterPro"/>
</dbReference>
<dbReference type="InterPro" id="IPR017972">
    <property type="entry name" value="Cyt_P450_CS"/>
</dbReference>
<reference evidence="10" key="1">
    <citation type="journal article" date="2023" name="Mol. Phylogenet. Evol.">
        <title>Genome-scale phylogeny and comparative genomics of the fungal order Sordariales.</title>
        <authorList>
            <person name="Hensen N."/>
            <person name="Bonometti L."/>
            <person name="Westerberg I."/>
            <person name="Brannstrom I.O."/>
            <person name="Guillou S."/>
            <person name="Cros-Aarteil S."/>
            <person name="Calhoun S."/>
            <person name="Haridas S."/>
            <person name="Kuo A."/>
            <person name="Mondo S."/>
            <person name="Pangilinan J."/>
            <person name="Riley R."/>
            <person name="LaButti K."/>
            <person name="Andreopoulos B."/>
            <person name="Lipzen A."/>
            <person name="Chen C."/>
            <person name="Yan M."/>
            <person name="Daum C."/>
            <person name="Ng V."/>
            <person name="Clum A."/>
            <person name="Steindorff A."/>
            <person name="Ohm R.A."/>
            <person name="Martin F."/>
            <person name="Silar P."/>
            <person name="Natvig D.O."/>
            <person name="Lalanne C."/>
            <person name="Gautier V."/>
            <person name="Ament-Velasquez S.L."/>
            <person name="Kruys A."/>
            <person name="Hutchinson M.I."/>
            <person name="Powell A.J."/>
            <person name="Barry K."/>
            <person name="Miller A.N."/>
            <person name="Grigoriev I.V."/>
            <person name="Debuchy R."/>
            <person name="Gladieux P."/>
            <person name="Hiltunen Thoren M."/>
            <person name="Johannesson H."/>
        </authorList>
    </citation>
    <scope>NUCLEOTIDE SEQUENCE</scope>
    <source>
        <strain evidence="10">CBS 118394</strain>
    </source>
</reference>
<dbReference type="GO" id="GO:0020037">
    <property type="term" value="F:heme binding"/>
    <property type="evidence" value="ECO:0007669"/>
    <property type="project" value="InterPro"/>
</dbReference>
<keyword evidence="7" id="KW-0560">Oxidoreductase</keyword>
<feature type="region of interest" description="Disordered" evidence="8">
    <location>
        <begin position="447"/>
        <end position="475"/>
    </location>
</feature>
<dbReference type="AlphaFoldDB" id="A0AAE0M244"/>
<evidence type="ECO:0000256" key="9">
    <source>
        <dbReference type="SAM" id="Phobius"/>
    </source>
</evidence>
<keyword evidence="9" id="KW-1133">Transmembrane helix</keyword>
<keyword evidence="9" id="KW-0812">Transmembrane</keyword>
<dbReference type="InterPro" id="IPR053007">
    <property type="entry name" value="CYP450_monoxygenase_sec-met"/>
</dbReference>
<dbReference type="CDD" id="cd11040">
    <property type="entry name" value="CYP7_CYP8-like"/>
    <property type="match status" value="1"/>
</dbReference>
<keyword evidence="11" id="KW-1185">Reference proteome</keyword>
<dbReference type="EMBL" id="JAUEDM010000005">
    <property type="protein sequence ID" value="KAK3316322.1"/>
    <property type="molecule type" value="Genomic_DNA"/>
</dbReference>
<evidence type="ECO:0000256" key="1">
    <source>
        <dbReference type="ARBA" id="ARBA00001971"/>
    </source>
</evidence>
<accession>A0AAE0M244</accession>
<keyword evidence="5 7" id="KW-0503">Monooxygenase</keyword>
<evidence type="ECO:0000256" key="6">
    <source>
        <dbReference type="PIRSR" id="PIRSR602403-1"/>
    </source>
</evidence>
<evidence type="ECO:0000313" key="10">
    <source>
        <dbReference type="EMBL" id="KAK3316322.1"/>
    </source>
</evidence>
<organism evidence="10 11">
    <name type="scientific">Apodospora peruviana</name>
    <dbReference type="NCBI Taxonomy" id="516989"/>
    <lineage>
        <taxon>Eukaryota</taxon>
        <taxon>Fungi</taxon>
        <taxon>Dikarya</taxon>
        <taxon>Ascomycota</taxon>
        <taxon>Pezizomycotina</taxon>
        <taxon>Sordariomycetes</taxon>
        <taxon>Sordariomycetidae</taxon>
        <taxon>Sordariales</taxon>
        <taxon>Lasiosphaeriaceae</taxon>
        <taxon>Apodospora</taxon>
    </lineage>
</organism>
<gene>
    <name evidence="10" type="ORF">B0H66DRAFT_561005</name>
</gene>
<evidence type="ECO:0000256" key="3">
    <source>
        <dbReference type="ARBA" id="ARBA00022723"/>
    </source>
</evidence>
<feature type="compositionally biased region" description="Polar residues" evidence="8">
    <location>
        <begin position="447"/>
        <end position="459"/>
    </location>
</feature>
<dbReference type="InterPro" id="IPR002403">
    <property type="entry name" value="Cyt_P450_E_grp-IV"/>
</dbReference>
<dbReference type="PANTHER" id="PTHR47582:SF1">
    <property type="entry name" value="P450, PUTATIVE (EUROFUNG)-RELATED"/>
    <property type="match status" value="1"/>
</dbReference>
<dbReference type="Proteomes" id="UP001283341">
    <property type="component" value="Unassembled WGS sequence"/>
</dbReference>
<keyword evidence="6 7" id="KW-0349">Heme</keyword>
<dbReference type="SUPFAM" id="SSF48264">
    <property type="entry name" value="Cytochrome P450"/>
    <property type="match status" value="1"/>
</dbReference>
<keyword evidence="3 6" id="KW-0479">Metal-binding</keyword>
<feature type="compositionally biased region" description="Low complexity" evidence="8">
    <location>
        <begin position="460"/>
        <end position="475"/>
    </location>
</feature>
<reference evidence="10" key="2">
    <citation type="submission" date="2023-06" db="EMBL/GenBank/DDBJ databases">
        <authorList>
            <consortium name="Lawrence Berkeley National Laboratory"/>
            <person name="Haridas S."/>
            <person name="Hensen N."/>
            <person name="Bonometti L."/>
            <person name="Westerberg I."/>
            <person name="Brannstrom I.O."/>
            <person name="Guillou S."/>
            <person name="Cros-Aarteil S."/>
            <person name="Calhoun S."/>
            <person name="Kuo A."/>
            <person name="Mondo S."/>
            <person name="Pangilinan J."/>
            <person name="Riley R."/>
            <person name="Labutti K."/>
            <person name="Andreopoulos B."/>
            <person name="Lipzen A."/>
            <person name="Chen C."/>
            <person name="Yanf M."/>
            <person name="Daum C."/>
            <person name="Ng V."/>
            <person name="Clum A."/>
            <person name="Steindorff A."/>
            <person name="Ohm R."/>
            <person name="Martin F."/>
            <person name="Silar P."/>
            <person name="Natvig D."/>
            <person name="Lalanne C."/>
            <person name="Gautier V."/>
            <person name="Ament-Velasquez S.L."/>
            <person name="Kruys A."/>
            <person name="Hutchinson M.I."/>
            <person name="Powell A.J."/>
            <person name="Barry K."/>
            <person name="Miller A.N."/>
            <person name="Grigoriev I.V."/>
            <person name="Debuchy R."/>
            <person name="Gladieux P."/>
            <person name="Thoren M.H."/>
            <person name="Johannesson H."/>
        </authorList>
    </citation>
    <scope>NUCLEOTIDE SEQUENCE</scope>
    <source>
        <strain evidence="10">CBS 118394</strain>
    </source>
</reference>
<evidence type="ECO:0000256" key="4">
    <source>
        <dbReference type="ARBA" id="ARBA00023004"/>
    </source>
</evidence>
<sequence>MLDQFNSTFLRYFDDGIVGDAAAPAAPGGTVLFTSVLAITLSLYALLYHLQKQPSHPDEPPIIPSTIPFIGHLLGMAVEGGRYIKNIGLRNRDKPIFTLPVLKSRIYIVTDPSLAAAVQRASKALSFTPLIPDITKRVLGLDTATVDIVRQHLDPEPGERRGFLADMHDMVYSYLGPGEALNELSLGAAQELAAQVNAYVTKHSTPETVSLLHWVRHFVTIGTAEFLYGPENPISKDQRLEEAFWDFDHGLGSLLMNILPSVTARKPYYGREALAAALTKYLEQEKHKSSASKIVKNRVEIALRHGWTLQAASRSEVSFLFAGIVNTATTTFWVVLQIFARERLLEAVRRELLEAVTVKGSDSVRVLSLERVKNGSCPALTAVFRECLRVGSDNYSTRLVKTDTVLAGKWFLQKDSVVQIAGGVMHADPRIWGQDANEFNERRFLKTETNGNGNGISMKSTSTNSSTSSLNSSNGTIGGNNVSGVHPAAFRAFGGGKTLCPGRHFATNEILAFVAMIVLTFDLEPAESGKQRGGEKIRAPAKEDGVLPVHILEPKEDVMVRVVVRDGRRIEVV</sequence>
<dbReference type="PROSITE" id="PS00086">
    <property type="entry name" value="CYTOCHROME_P450"/>
    <property type="match status" value="1"/>
</dbReference>
<comment type="similarity">
    <text evidence="2 7">Belongs to the cytochrome P450 family.</text>
</comment>
<feature type="binding site" description="axial binding residue" evidence="6">
    <location>
        <position position="500"/>
    </location>
    <ligand>
        <name>heme</name>
        <dbReference type="ChEBI" id="CHEBI:30413"/>
    </ligand>
    <ligandPart>
        <name>Fe</name>
        <dbReference type="ChEBI" id="CHEBI:18248"/>
    </ligandPart>
</feature>
<evidence type="ECO:0000256" key="2">
    <source>
        <dbReference type="ARBA" id="ARBA00010617"/>
    </source>
</evidence>
<evidence type="ECO:0000256" key="8">
    <source>
        <dbReference type="SAM" id="MobiDB-lite"/>
    </source>
</evidence>
<comment type="cofactor">
    <cofactor evidence="1 6">
        <name>heme</name>
        <dbReference type="ChEBI" id="CHEBI:30413"/>
    </cofactor>
</comment>
<feature type="transmembrane region" description="Helical" evidence="9">
    <location>
        <begin position="319"/>
        <end position="340"/>
    </location>
</feature>
<dbReference type="Pfam" id="PF00067">
    <property type="entry name" value="p450"/>
    <property type="match status" value="1"/>
</dbReference>
<dbReference type="PANTHER" id="PTHR47582">
    <property type="entry name" value="P450, PUTATIVE (EUROFUNG)-RELATED"/>
    <property type="match status" value="1"/>
</dbReference>
<dbReference type="GO" id="GO:0004497">
    <property type="term" value="F:monooxygenase activity"/>
    <property type="evidence" value="ECO:0007669"/>
    <property type="project" value="UniProtKB-KW"/>
</dbReference>
<dbReference type="Gene3D" id="1.10.630.10">
    <property type="entry name" value="Cytochrome P450"/>
    <property type="match status" value="1"/>
</dbReference>
<dbReference type="PRINTS" id="PR00465">
    <property type="entry name" value="EP450IV"/>
</dbReference>